<dbReference type="Pfam" id="PF22820">
    <property type="entry name" value="TcaA_3rd_4th"/>
    <property type="match status" value="1"/>
</dbReference>
<feature type="transmembrane region" description="Helical" evidence="1">
    <location>
        <begin position="57"/>
        <end position="80"/>
    </location>
</feature>
<organism evidence="5 6">
    <name type="scientific">Lysinibacillus agricola</name>
    <dbReference type="NCBI Taxonomy" id="2590012"/>
    <lineage>
        <taxon>Bacteria</taxon>
        <taxon>Bacillati</taxon>
        <taxon>Bacillota</taxon>
        <taxon>Bacilli</taxon>
        <taxon>Bacillales</taxon>
        <taxon>Bacillaceae</taxon>
        <taxon>Lysinibacillus</taxon>
    </lineage>
</organism>
<protein>
    <submittedName>
        <fullName evidence="5">Zinc-ribbon domain-containing protein</fullName>
    </submittedName>
</protein>
<keyword evidence="6" id="KW-1185">Reference proteome</keyword>
<keyword evidence="1" id="KW-1133">Transmembrane helix</keyword>
<evidence type="ECO:0000256" key="1">
    <source>
        <dbReference type="SAM" id="Phobius"/>
    </source>
</evidence>
<dbReference type="InterPro" id="IPR054528">
    <property type="entry name" value="TcaA_5th"/>
</dbReference>
<dbReference type="EMBL" id="CP067341">
    <property type="protein sequence ID" value="QQP13150.1"/>
    <property type="molecule type" value="Genomic_DNA"/>
</dbReference>
<sequence length="461" mass="53411">MEFCTTCGEQNSEEALFCTNCGKSLQNAQQKTSEKNEPKLSTQEIAPLQKMTNKQKWIYSISGSVLLVLIIVHFVLSSIYDPTKQISAMNEAYNNQDKEVFFQEFYVKEGTEANAKNFYAIVKDYGWTNLRDQLTNEVERIKKNENPDIIYNNGEFISANSKPILFGLYNKVEFTVIPTEVYIHAPFKNMTIKFGDKEVVSKSEGEKLNLGKYIPGEYAWSYSYEEGYMPLANKGNVILKAQSENIAEIDMDWNFQTVSVDSDLEDAIVYVNGKSTEKKVSELSELYPAQLNSKIEIYAQSQDKNGNAVKSEVLPLENDSIYLAFEHIRTEQKMAEHEDLIKNIYKNYRSDYASAIRYTNFDYIEEYFKEGSKIKKDYAKFVTDHDNIPGYNYDFLLNDITAFKTLSDKQFELQSFETFNYSSDKEGSTNYERKKKYVFSYENGEYFIDEIVDLDTKKTKF</sequence>
<keyword evidence="1" id="KW-0472">Membrane</keyword>
<evidence type="ECO:0000313" key="5">
    <source>
        <dbReference type="EMBL" id="QQP13150.1"/>
    </source>
</evidence>
<dbReference type="PANTHER" id="PTHR40038:SF1">
    <property type="entry name" value="MEMBRANE-ASSOCIATED PROTEIN TCAA"/>
    <property type="match status" value="1"/>
</dbReference>
<dbReference type="InterPro" id="IPR054530">
    <property type="entry name" value="TcaA_4th"/>
</dbReference>
<proteinExistence type="predicted"/>
<evidence type="ECO:0000259" key="2">
    <source>
        <dbReference type="Pfam" id="PF13240"/>
    </source>
</evidence>
<gene>
    <name evidence="5" type="ORF">FJQ98_03510</name>
</gene>
<feature type="domain" description="TcaA 4th" evidence="4">
    <location>
        <begin position="255"/>
        <end position="323"/>
    </location>
</feature>
<keyword evidence="1" id="KW-0812">Transmembrane</keyword>
<dbReference type="Pfam" id="PF22819">
    <property type="entry name" value="TcaA_5th"/>
    <property type="match status" value="1"/>
</dbReference>
<evidence type="ECO:0000313" key="6">
    <source>
        <dbReference type="Proteomes" id="UP000596049"/>
    </source>
</evidence>
<feature type="domain" description="TcaA protein NTF2-like" evidence="3">
    <location>
        <begin position="339"/>
        <end position="450"/>
    </location>
</feature>
<dbReference type="RefSeq" id="WP_201406621.1">
    <property type="nucleotide sequence ID" value="NZ_CP067341.1"/>
</dbReference>
<evidence type="ECO:0000259" key="4">
    <source>
        <dbReference type="Pfam" id="PF22820"/>
    </source>
</evidence>
<dbReference type="PANTHER" id="PTHR40038">
    <property type="entry name" value="MEMBRANE-ASSOCIATED PROTEIN TCAA"/>
    <property type="match status" value="1"/>
</dbReference>
<dbReference type="InterPro" id="IPR026870">
    <property type="entry name" value="Zinc_ribbon_dom"/>
</dbReference>
<dbReference type="Proteomes" id="UP000596049">
    <property type="component" value="Chromosome"/>
</dbReference>
<reference evidence="5 6" key="1">
    <citation type="submission" date="2020-01" db="EMBL/GenBank/DDBJ databases">
        <authorList>
            <person name="Liu G."/>
            <person name="Liu B."/>
        </authorList>
    </citation>
    <scope>NUCLEOTIDE SEQUENCE [LARGE SCALE GENOMIC DNA]</scope>
    <source>
        <strain evidence="5 6">FJAT-51161</strain>
    </source>
</reference>
<feature type="domain" description="Zinc-ribbon" evidence="2">
    <location>
        <begin position="3"/>
        <end position="25"/>
    </location>
</feature>
<evidence type="ECO:0000259" key="3">
    <source>
        <dbReference type="Pfam" id="PF22819"/>
    </source>
</evidence>
<accession>A0ABX7ATR6</accession>
<name>A0ABX7ATR6_9BACI</name>
<dbReference type="Pfam" id="PF13240">
    <property type="entry name" value="Zn_Ribbon_1"/>
    <property type="match status" value="1"/>
</dbReference>